<dbReference type="PANTHER" id="PTHR43586:SF8">
    <property type="entry name" value="CYSTEINE DESULFURASE 1, CHLOROPLASTIC"/>
    <property type="match status" value="1"/>
</dbReference>
<dbReference type="InterPro" id="IPR015422">
    <property type="entry name" value="PyrdxlP-dep_Trfase_small"/>
</dbReference>
<keyword evidence="1" id="KW-0663">Pyridoxal phosphate</keyword>
<dbReference type="AlphaFoldDB" id="A0AAJ1MIY1"/>
<evidence type="ECO:0000313" key="3">
    <source>
        <dbReference type="EMBL" id="MDC7226818.1"/>
    </source>
</evidence>
<evidence type="ECO:0000256" key="1">
    <source>
        <dbReference type="ARBA" id="ARBA00022898"/>
    </source>
</evidence>
<dbReference type="SUPFAM" id="SSF53383">
    <property type="entry name" value="PLP-dependent transferases"/>
    <property type="match status" value="1"/>
</dbReference>
<dbReference type="GO" id="GO:0008483">
    <property type="term" value="F:transaminase activity"/>
    <property type="evidence" value="ECO:0007669"/>
    <property type="project" value="UniProtKB-KW"/>
</dbReference>
<keyword evidence="3" id="KW-0808">Transferase</keyword>
<comment type="caution">
    <text evidence="3">The sequence shown here is derived from an EMBL/GenBank/DDBJ whole genome shotgun (WGS) entry which is preliminary data.</text>
</comment>
<dbReference type="Proteomes" id="UP001221217">
    <property type="component" value="Unassembled WGS sequence"/>
</dbReference>
<name>A0AAJ1MIY1_9SPIO</name>
<dbReference type="Gene3D" id="3.90.1150.10">
    <property type="entry name" value="Aspartate Aminotransferase, domain 1"/>
    <property type="match status" value="1"/>
</dbReference>
<keyword evidence="3" id="KW-0032">Aminotransferase</keyword>
<dbReference type="Pfam" id="PF00266">
    <property type="entry name" value="Aminotran_5"/>
    <property type="match status" value="1"/>
</dbReference>
<proteinExistence type="predicted"/>
<evidence type="ECO:0000259" key="2">
    <source>
        <dbReference type="Pfam" id="PF00266"/>
    </source>
</evidence>
<gene>
    <name evidence="3" type="ORF">PQJ61_08630</name>
</gene>
<dbReference type="InterPro" id="IPR015424">
    <property type="entry name" value="PyrdxlP-dep_Trfase"/>
</dbReference>
<protein>
    <submittedName>
        <fullName evidence="3">Aminotransferase class V-fold PLP-dependent enzyme</fullName>
    </submittedName>
</protein>
<feature type="domain" description="Aminotransferase class V" evidence="2">
    <location>
        <begin position="32"/>
        <end position="437"/>
    </location>
</feature>
<reference evidence="3 4" key="1">
    <citation type="submission" date="2022-12" db="EMBL/GenBank/DDBJ databases">
        <title>Metagenome assembled genome from gulf of manar.</title>
        <authorList>
            <person name="Kohli P."/>
            <person name="Pk S."/>
            <person name="Venkata Ramana C."/>
            <person name="Sasikala C."/>
        </authorList>
    </citation>
    <scope>NUCLEOTIDE SEQUENCE [LARGE SCALE GENOMIC DNA]</scope>
    <source>
        <strain evidence="3">JB008</strain>
    </source>
</reference>
<organism evidence="3 4">
    <name type="scientific">Candidatus Thalassospirochaeta sargassi</name>
    <dbReference type="NCBI Taxonomy" id="3119039"/>
    <lineage>
        <taxon>Bacteria</taxon>
        <taxon>Pseudomonadati</taxon>
        <taxon>Spirochaetota</taxon>
        <taxon>Spirochaetia</taxon>
        <taxon>Spirochaetales</taxon>
        <taxon>Spirochaetaceae</taxon>
        <taxon>Candidatus Thalassospirochaeta</taxon>
    </lineage>
</organism>
<evidence type="ECO:0000313" key="4">
    <source>
        <dbReference type="Proteomes" id="UP001221217"/>
    </source>
</evidence>
<dbReference type="Gene3D" id="3.40.640.10">
    <property type="entry name" value="Type I PLP-dependent aspartate aminotransferase-like (Major domain)"/>
    <property type="match status" value="1"/>
</dbReference>
<dbReference type="InterPro" id="IPR000192">
    <property type="entry name" value="Aminotrans_V_dom"/>
</dbReference>
<dbReference type="InterPro" id="IPR015421">
    <property type="entry name" value="PyrdxlP-dep_Trfase_major"/>
</dbReference>
<dbReference type="PANTHER" id="PTHR43586">
    <property type="entry name" value="CYSTEINE DESULFURASE"/>
    <property type="match status" value="1"/>
</dbReference>
<dbReference type="EMBL" id="JAQQAL010000017">
    <property type="protein sequence ID" value="MDC7226818.1"/>
    <property type="molecule type" value="Genomic_DNA"/>
</dbReference>
<sequence>MNLSEYFKPFRENTIGFDAKMQLTSGDTGGIVYADWVASGRMYEPIEDFMRTEIAPLVANTHTETTLTGTTMTRAYHDARNVIKKHVNAGKSDSLFLVGFGMTAAINKLQRILGLRLPEGCPESCGGAKPLVIITHMEHHSNQITWEECACDVEIIPRVDETGLPDLEALQFMLDENRNRPQIIGAFSACSNVTGIITPYHKMAKMMHRAGRLCFVDFAASAPYVDIDMHPEDPEEALDVIYFSPHKFLGGPGSSGVLVMNNTLYTRDVPDNPGGGTVKWTTPFGSHSYVDEIEMREDGGTPGFLQAIRTALCIKLKETMGTVNIREREEELKKILLEELSKEPQVYLLEPQNRDRLGIISIYAPGEHHNLIVKLLNDKFGIQTRGGCSCAGTYGHLLFSIDQSTSQKITDMIESGDLTQKPGWVRISLHPTMTDENARYIGSSVVSVIRNYKAWGQDYTFHQDSGEFTLKTDGPELPGILDRFKAV</sequence>
<accession>A0AAJ1MIY1</accession>